<keyword evidence="2" id="KW-1185">Reference proteome</keyword>
<evidence type="ECO:0000313" key="1">
    <source>
        <dbReference type="EMBL" id="KAK7081037.1"/>
    </source>
</evidence>
<accession>A0AAN9AE38</accession>
<comment type="caution">
    <text evidence="1">The sequence shown here is derived from an EMBL/GenBank/DDBJ whole genome shotgun (WGS) entry which is preliminary data.</text>
</comment>
<organism evidence="1 2">
    <name type="scientific">Halocaridina rubra</name>
    <name type="common">Hawaiian red shrimp</name>
    <dbReference type="NCBI Taxonomy" id="373956"/>
    <lineage>
        <taxon>Eukaryota</taxon>
        <taxon>Metazoa</taxon>
        <taxon>Ecdysozoa</taxon>
        <taxon>Arthropoda</taxon>
        <taxon>Crustacea</taxon>
        <taxon>Multicrustacea</taxon>
        <taxon>Malacostraca</taxon>
        <taxon>Eumalacostraca</taxon>
        <taxon>Eucarida</taxon>
        <taxon>Decapoda</taxon>
        <taxon>Pleocyemata</taxon>
        <taxon>Caridea</taxon>
        <taxon>Atyoidea</taxon>
        <taxon>Atyidae</taxon>
        <taxon>Halocaridina</taxon>
    </lineage>
</organism>
<proteinExistence type="predicted"/>
<evidence type="ECO:0000313" key="2">
    <source>
        <dbReference type="Proteomes" id="UP001381693"/>
    </source>
</evidence>
<name>A0AAN9AE38_HALRR</name>
<protein>
    <submittedName>
        <fullName evidence="1">Uncharacterized protein</fullName>
    </submittedName>
</protein>
<gene>
    <name evidence="1" type="ORF">SK128_020314</name>
</gene>
<reference evidence="1 2" key="1">
    <citation type="submission" date="2023-11" db="EMBL/GenBank/DDBJ databases">
        <title>Halocaridina rubra genome assembly.</title>
        <authorList>
            <person name="Smith C."/>
        </authorList>
    </citation>
    <scope>NUCLEOTIDE SEQUENCE [LARGE SCALE GENOMIC DNA]</scope>
    <source>
        <strain evidence="1">EP-1</strain>
        <tissue evidence="1">Whole</tissue>
    </source>
</reference>
<dbReference type="AlphaFoldDB" id="A0AAN9AE38"/>
<dbReference type="Proteomes" id="UP001381693">
    <property type="component" value="Unassembled WGS sequence"/>
</dbReference>
<sequence length="103" mass="12050">MNLKTELLKLEKCTKTNNILNEVFRPCINFLQAVCVIKQCFILELKFEDQNCKDLYLNIYHQTYTICKLERGPLSGRQNIHLRESCFLTHVALVKFVSSVKIV</sequence>
<dbReference type="EMBL" id="JAXCGZ010005718">
    <property type="protein sequence ID" value="KAK7081037.1"/>
    <property type="molecule type" value="Genomic_DNA"/>
</dbReference>